<dbReference type="Pfam" id="PF07568">
    <property type="entry name" value="HisKA_2"/>
    <property type="match status" value="1"/>
</dbReference>
<comment type="caution">
    <text evidence="10">The sequence shown here is derived from an EMBL/GenBank/DDBJ whole genome shotgun (WGS) entry which is preliminary data.</text>
</comment>
<dbReference type="InterPro" id="IPR029016">
    <property type="entry name" value="GAF-like_dom_sf"/>
</dbReference>
<dbReference type="CDD" id="cd00130">
    <property type="entry name" value="PAS"/>
    <property type="match status" value="5"/>
</dbReference>
<feature type="domain" description="PAC" evidence="9">
    <location>
        <begin position="691"/>
        <end position="743"/>
    </location>
</feature>
<feature type="domain" description="PAC" evidence="9">
    <location>
        <begin position="569"/>
        <end position="621"/>
    </location>
</feature>
<dbReference type="SMART" id="SM00065">
    <property type="entry name" value="GAF"/>
    <property type="match status" value="1"/>
</dbReference>
<name>A0A2A2H9I2_METBR</name>
<feature type="domain" description="PAS" evidence="8">
    <location>
        <begin position="13"/>
        <end position="85"/>
    </location>
</feature>
<sequence length="1077" mass="122564">MKNTNTHLELEKKVQFLESILDSANEGYWEWDLTTNKVIFNRAWYNLFNYDLCELPQSFEAFEILLHPDDKEKTLESLNYNINNGSDGYKIDFRMIKKSGEICWILSRGNIERDGEGNPFRVIGTHFDITDYKLREEQVKYLNSILLAIRDINQLIVTEKDKNNLLNRACKILSETRGFDLVWIGEIEENSYNVISKAFSGSYIAFSDLMNVTWDDSLTGQGPTGKSIKTGKPCIVNNIGDNFNFTPWLDAVNRYGFNSAVAMPLTNNEKIWGNLTIYSSHINIFDDEEISLLKEVAADISFAIRAFELENQRKKAEEQKRKLIEELQQFTEELEVSNEKLQATMEELQLSNEELRQQGNKLIELNHALRSSEERSQALINNSNDIIHILDENGNIKFDSPSSTRILGYPEKYFIGKNPFDYIHPEDREMVMKNLQEVYEKRNLGISNEFRIKKADGSYLPVESVFQNLMNVPGIKGIVVTTHSIKDRKNAEEVLRISNIYNRSLIEANLDPLVTIGPDGKITDVNSSTESVTGYSRKELIGTEVSNYFTKPGQAKEGYQKVFKEGWVRDYPLEIVHKNGDITPVLYNASVYKDENGKIVGVFAAARDITELKKAEEEIQRLANLVESSNDAIITKDLDGVIISYNKGAERLYGYTAQEVKGKNIAMLTPPHLKKEVKHFIEQIKNGKRVFHYETKRVSKDGMEIDISLTLSPIIDQFGKLSGISTIARDISESKKAEEKIELASKYNRSLIEASLDPLVTIGPDGKITDVNSSTESVTGYSRKELIGTDFSDYFTEPEKAREGYQEAFREGRVRDYPLGIKNKDGYSTPVLYNASVYKDEFKNVTGVFAAARDITELKKAENEIKASLKEKELLLKEIHHRVKNNLQIISSLLDLQANYVDDTETINVLHESQNRVKSMAMIHEMLYQSPDLTSINFSNYIKSLIQDLVYSYGTKSNIRLIIDLEEVFLNIETAIPCGLVISELVSNSLKYAFPQDNVMGEIFIGLSSLSQGYELIVSDNGIGLPENIDLNNIESSLGLRLVDMLVKQIEGSIKLEKEQGSMFKVTFKELIYKKRF</sequence>
<dbReference type="InterPro" id="IPR003594">
    <property type="entry name" value="HATPase_dom"/>
</dbReference>
<feature type="domain" description="PAS" evidence="8">
    <location>
        <begin position="744"/>
        <end position="799"/>
    </location>
</feature>
<dbReference type="SMART" id="SM00387">
    <property type="entry name" value="HATPase_c"/>
    <property type="match status" value="1"/>
</dbReference>
<gene>
    <name evidence="10" type="ORF">ASJ80_14145</name>
</gene>
<dbReference type="Pfam" id="PF13185">
    <property type="entry name" value="GAF_2"/>
    <property type="match status" value="1"/>
</dbReference>
<accession>A0A2A2H9I2</accession>
<dbReference type="InterPro" id="IPR036890">
    <property type="entry name" value="HATPase_C_sf"/>
</dbReference>
<keyword evidence="3" id="KW-0597">Phosphoprotein</keyword>
<keyword evidence="4" id="KW-0808">Transferase</keyword>
<dbReference type="SMART" id="SM00091">
    <property type="entry name" value="PAS"/>
    <property type="match status" value="5"/>
</dbReference>
<evidence type="ECO:0000259" key="8">
    <source>
        <dbReference type="PROSITE" id="PS50112"/>
    </source>
</evidence>
<evidence type="ECO:0000256" key="3">
    <source>
        <dbReference type="ARBA" id="ARBA00022553"/>
    </source>
</evidence>
<evidence type="ECO:0000313" key="10">
    <source>
        <dbReference type="EMBL" id="PAV05986.1"/>
    </source>
</evidence>
<feature type="coiled-coil region" evidence="6">
    <location>
        <begin position="851"/>
        <end position="878"/>
    </location>
</feature>
<dbReference type="Pfam" id="PF02518">
    <property type="entry name" value="HATPase_c"/>
    <property type="match status" value="1"/>
</dbReference>
<dbReference type="SMART" id="SM00086">
    <property type="entry name" value="PAC"/>
    <property type="match status" value="5"/>
</dbReference>
<evidence type="ECO:0000256" key="2">
    <source>
        <dbReference type="ARBA" id="ARBA00012438"/>
    </source>
</evidence>
<dbReference type="NCBIfam" id="TIGR00229">
    <property type="entry name" value="sensory_box"/>
    <property type="match status" value="5"/>
</dbReference>
<reference evidence="10 11" key="1">
    <citation type="journal article" date="2017" name="BMC Genomics">
        <title>Genomic analysis of methanogenic archaea reveals a shift towards energy conservation.</title>
        <authorList>
            <person name="Gilmore S.P."/>
            <person name="Henske J.K."/>
            <person name="Sexton J.A."/>
            <person name="Solomon K.V."/>
            <person name="Seppala S."/>
            <person name="Yoo J.I."/>
            <person name="Huyett L.M."/>
            <person name="Pressman A."/>
            <person name="Cogan J.Z."/>
            <person name="Kivenson V."/>
            <person name="Peng X."/>
            <person name="Tan Y."/>
            <person name="Valentine D.L."/>
            <person name="O'Malley M.A."/>
        </authorList>
    </citation>
    <scope>NUCLEOTIDE SEQUENCE [LARGE SCALE GENOMIC DNA]</scope>
    <source>
        <strain evidence="10 11">M.o.H.</strain>
    </source>
</reference>
<dbReference type="PROSITE" id="PS50113">
    <property type="entry name" value="PAC"/>
    <property type="match status" value="4"/>
</dbReference>
<protein>
    <recommendedName>
        <fullName evidence="2">histidine kinase</fullName>
        <ecNumber evidence="2">2.7.13.3</ecNumber>
    </recommendedName>
</protein>
<dbReference type="Pfam" id="PF13426">
    <property type="entry name" value="PAS_9"/>
    <property type="match status" value="3"/>
</dbReference>
<feature type="domain" description="Histidine kinase" evidence="7">
    <location>
        <begin position="878"/>
        <end position="1072"/>
    </location>
</feature>
<evidence type="ECO:0000313" key="11">
    <source>
        <dbReference type="Proteomes" id="UP000217784"/>
    </source>
</evidence>
<dbReference type="SUPFAM" id="SSF55781">
    <property type="entry name" value="GAF domain-like"/>
    <property type="match status" value="1"/>
</dbReference>
<dbReference type="InterPro" id="IPR000700">
    <property type="entry name" value="PAS-assoc_C"/>
</dbReference>
<feature type="domain" description="PAS" evidence="8">
    <location>
        <begin position="618"/>
        <end position="688"/>
    </location>
</feature>
<dbReference type="GO" id="GO:0004673">
    <property type="term" value="F:protein histidine kinase activity"/>
    <property type="evidence" value="ECO:0007669"/>
    <property type="project" value="UniProtKB-EC"/>
</dbReference>
<dbReference type="InterPro" id="IPR011495">
    <property type="entry name" value="Sig_transdc_His_kin_sub2_dim/P"/>
</dbReference>
<evidence type="ECO:0000256" key="6">
    <source>
        <dbReference type="SAM" id="Coils"/>
    </source>
</evidence>
<comment type="catalytic activity">
    <reaction evidence="1">
        <text>ATP + protein L-histidine = ADP + protein N-phospho-L-histidine.</text>
        <dbReference type="EC" id="2.7.13.3"/>
    </reaction>
</comment>
<dbReference type="PANTHER" id="PTHR43304:SF1">
    <property type="entry name" value="PAC DOMAIN-CONTAINING PROTEIN"/>
    <property type="match status" value="1"/>
</dbReference>
<proteinExistence type="predicted"/>
<dbReference type="Gene3D" id="3.30.450.20">
    <property type="entry name" value="PAS domain"/>
    <property type="match status" value="5"/>
</dbReference>
<dbReference type="InterPro" id="IPR000014">
    <property type="entry name" value="PAS"/>
</dbReference>
<evidence type="ECO:0000256" key="5">
    <source>
        <dbReference type="ARBA" id="ARBA00022777"/>
    </source>
</evidence>
<dbReference type="AlphaFoldDB" id="A0A2A2H9I2"/>
<dbReference type="Proteomes" id="UP000217784">
    <property type="component" value="Unassembled WGS sequence"/>
</dbReference>
<feature type="domain" description="PAC" evidence="9">
    <location>
        <begin position="89"/>
        <end position="141"/>
    </location>
</feature>
<dbReference type="OrthoDB" id="342253at2157"/>
<dbReference type="InterPro" id="IPR001610">
    <property type="entry name" value="PAC"/>
</dbReference>
<keyword evidence="6" id="KW-0175">Coiled coil</keyword>
<evidence type="ECO:0000259" key="9">
    <source>
        <dbReference type="PROSITE" id="PS50113"/>
    </source>
</evidence>
<dbReference type="InterPro" id="IPR035965">
    <property type="entry name" value="PAS-like_dom_sf"/>
</dbReference>
<feature type="coiled-coil region" evidence="6">
    <location>
        <begin position="605"/>
        <end position="632"/>
    </location>
</feature>
<dbReference type="EMBL" id="LMVM01000001">
    <property type="protein sequence ID" value="PAV05986.1"/>
    <property type="molecule type" value="Genomic_DNA"/>
</dbReference>
<keyword evidence="5" id="KW-0418">Kinase</keyword>
<organism evidence="10 11">
    <name type="scientific">Methanobacterium bryantii</name>
    <dbReference type="NCBI Taxonomy" id="2161"/>
    <lineage>
        <taxon>Archaea</taxon>
        <taxon>Methanobacteriati</taxon>
        <taxon>Methanobacteriota</taxon>
        <taxon>Methanomada group</taxon>
        <taxon>Methanobacteria</taxon>
        <taxon>Methanobacteriales</taxon>
        <taxon>Methanobacteriaceae</taxon>
        <taxon>Methanobacterium</taxon>
    </lineage>
</organism>
<feature type="coiled-coil region" evidence="6">
    <location>
        <begin position="306"/>
        <end position="365"/>
    </location>
</feature>
<dbReference type="EC" id="2.7.13.3" evidence="2"/>
<dbReference type="InterPro" id="IPR005467">
    <property type="entry name" value="His_kinase_dom"/>
</dbReference>
<evidence type="ECO:0000259" key="7">
    <source>
        <dbReference type="PROSITE" id="PS50109"/>
    </source>
</evidence>
<feature type="domain" description="PAS" evidence="8">
    <location>
        <begin position="372"/>
        <end position="442"/>
    </location>
</feature>
<dbReference type="SUPFAM" id="SSF55785">
    <property type="entry name" value="PYP-like sensor domain (PAS domain)"/>
    <property type="match status" value="5"/>
</dbReference>
<dbReference type="InterPro" id="IPR052162">
    <property type="entry name" value="Sensor_kinase/Photoreceptor"/>
</dbReference>
<dbReference type="Pfam" id="PF08447">
    <property type="entry name" value="PAS_3"/>
    <property type="match status" value="2"/>
</dbReference>
<evidence type="ECO:0000256" key="4">
    <source>
        <dbReference type="ARBA" id="ARBA00022679"/>
    </source>
</evidence>
<dbReference type="SUPFAM" id="SSF55874">
    <property type="entry name" value="ATPase domain of HSP90 chaperone/DNA topoisomerase II/histidine kinase"/>
    <property type="match status" value="1"/>
</dbReference>
<dbReference type="InterPro" id="IPR003018">
    <property type="entry name" value="GAF"/>
</dbReference>
<dbReference type="Gene3D" id="3.30.450.40">
    <property type="match status" value="1"/>
</dbReference>
<dbReference type="PANTHER" id="PTHR43304">
    <property type="entry name" value="PHYTOCHROME-LIKE PROTEIN CPH1"/>
    <property type="match status" value="1"/>
</dbReference>
<dbReference type="PROSITE" id="PS50109">
    <property type="entry name" value="HIS_KIN"/>
    <property type="match status" value="1"/>
</dbReference>
<evidence type="ECO:0000256" key="1">
    <source>
        <dbReference type="ARBA" id="ARBA00000085"/>
    </source>
</evidence>
<dbReference type="PROSITE" id="PS50112">
    <property type="entry name" value="PAS"/>
    <property type="match status" value="5"/>
</dbReference>
<feature type="domain" description="PAC" evidence="9">
    <location>
        <begin position="815"/>
        <end position="867"/>
    </location>
</feature>
<feature type="domain" description="PAS" evidence="8">
    <location>
        <begin position="498"/>
        <end position="542"/>
    </location>
</feature>
<dbReference type="InterPro" id="IPR013655">
    <property type="entry name" value="PAS_fold_3"/>
</dbReference>
<keyword evidence="11" id="KW-1185">Reference proteome</keyword>
<dbReference type="RefSeq" id="WP_069583438.1">
    <property type="nucleotide sequence ID" value="NZ_LMVM01000001.1"/>
</dbReference>
<dbReference type="Gene3D" id="3.30.565.10">
    <property type="entry name" value="Histidine kinase-like ATPase, C-terminal domain"/>
    <property type="match status" value="1"/>
</dbReference>